<comment type="caution">
    <text evidence="1">The sequence shown here is derived from an EMBL/GenBank/DDBJ whole genome shotgun (WGS) entry which is preliminary data.</text>
</comment>
<dbReference type="Proteomes" id="UP001056120">
    <property type="component" value="Linkage Group LG16"/>
</dbReference>
<protein>
    <submittedName>
        <fullName evidence="1">Uncharacterized protein</fullName>
    </submittedName>
</protein>
<evidence type="ECO:0000313" key="1">
    <source>
        <dbReference type="EMBL" id="KAI3774872.1"/>
    </source>
</evidence>
<organism evidence="1 2">
    <name type="scientific">Smallanthus sonchifolius</name>
    <dbReference type="NCBI Taxonomy" id="185202"/>
    <lineage>
        <taxon>Eukaryota</taxon>
        <taxon>Viridiplantae</taxon>
        <taxon>Streptophyta</taxon>
        <taxon>Embryophyta</taxon>
        <taxon>Tracheophyta</taxon>
        <taxon>Spermatophyta</taxon>
        <taxon>Magnoliopsida</taxon>
        <taxon>eudicotyledons</taxon>
        <taxon>Gunneridae</taxon>
        <taxon>Pentapetalae</taxon>
        <taxon>asterids</taxon>
        <taxon>campanulids</taxon>
        <taxon>Asterales</taxon>
        <taxon>Asteraceae</taxon>
        <taxon>Asteroideae</taxon>
        <taxon>Heliantheae alliance</taxon>
        <taxon>Millerieae</taxon>
        <taxon>Smallanthus</taxon>
    </lineage>
</organism>
<dbReference type="EMBL" id="CM042033">
    <property type="protein sequence ID" value="KAI3774872.1"/>
    <property type="molecule type" value="Genomic_DNA"/>
</dbReference>
<evidence type="ECO:0000313" key="2">
    <source>
        <dbReference type="Proteomes" id="UP001056120"/>
    </source>
</evidence>
<name>A0ACB9FUI0_9ASTR</name>
<gene>
    <name evidence="1" type="ORF">L1987_49435</name>
</gene>
<proteinExistence type="predicted"/>
<keyword evidence="2" id="KW-1185">Reference proteome</keyword>
<reference evidence="1 2" key="2">
    <citation type="journal article" date="2022" name="Mol. Ecol. Resour.">
        <title>The genomes of chicory, endive, great burdock and yacon provide insights into Asteraceae paleo-polyploidization history and plant inulin production.</title>
        <authorList>
            <person name="Fan W."/>
            <person name="Wang S."/>
            <person name="Wang H."/>
            <person name="Wang A."/>
            <person name="Jiang F."/>
            <person name="Liu H."/>
            <person name="Zhao H."/>
            <person name="Xu D."/>
            <person name="Zhang Y."/>
        </authorList>
    </citation>
    <scope>NUCLEOTIDE SEQUENCE [LARGE SCALE GENOMIC DNA]</scope>
    <source>
        <strain evidence="2">cv. Yunnan</strain>
        <tissue evidence="1">Leaves</tissue>
    </source>
</reference>
<reference evidence="2" key="1">
    <citation type="journal article" date="2022" name="Mol. Ecol. Resour.">
        <title>The genomes of chicory, endive, great burdock and yacon provide insights into Asteraceae palaeo-polyploidization history and plant inulin production.</title>
        <authorList>
            <person name="Fan W."/>
            <person name="Wang S."/>
            <person name="Wang H."/>
            <person name="Wang A."/>
            <person name="Jiang F."/>
            <person name="Liu H."/>
            <person name="Zhao H."/>
            <person name="Xu D."/>
            <person name="Zhang Y."/>
        </authorList>
    </citation>
    <scope>NUCLEOTIDE SEQUENCE [LARGE SCALE GENOMIC DNA]</scope>
    <source>
        <strain evidence="2">cv. Yunnan</strain>
    </source>
</reference>
<sequence>MMVSVRIGGANNAVLTMNKRFERAFVLVTMNKRFKKTFQLCVSLFIILYKKFQQPAQKENLAKGEIIGLEQNSRSRSSNYI</sequence>
<accession>A0ACB9FUI0</accession>